<evidence type="ECO:0000313" key="4">
    <source>
        <dbReference type="Proteomes" id="UP001303889"/>
    </source>
</evidence>
<reference evidence="3" key="2">
    <citation type="submission" date="2023-05" db="EMBL/GenBank/DDBJ databases">
        <authorList>
            <consortium name="Lawrence Berkeley National Laboratory"/>
            <person name="Steindorff A."/>
            <person name="Hensen N."/>
            <person name="Bonometti L."/>
            <person name="Westerberg I."/>
            <person name="Brannstrom I.O."/>
            <person name="Guillou S."/>
            <person name="Cros-Aarteil S."/>
            <person name="Calhoun S."/>
            <person name="Haridas S."/>
            <person name="Kuo A."/>
            <person name="Mondo S."/>
            <person name="Pangilinan J."/>
            <person name="Riley R."/>
            <person name="Labutti K."/>
            <person name="Andreopoulos B."/>
            <person name="Lipzen A."/>
            <person name="Chen C."/>
            <person name="Yanf M."/>
            <person name="Daum C."/>
            <person name="Ng V."/>
            <person name="Clum A."/>
            <person name="Ohm R."/>
            <person name="Martin F."/>
            <person name="Silar P."/>
            <person name="Natvig D."/>
            <person name="Lalanne C."/>
            <person name="Gautier V."/>
            <person name="Ament-Velasquez S.L."/>
            <person name="Kruys A."/>
            <person name="Hutchinson M.I."/>
            <person name="Powell A.J."/>
            <person name="Barry K."/>
            <person name="Miller A.N."/>
            <person name="Grigoriev I.V."/>
            <person name="Debuchy R."/>
            <person name="Gladieux P."/>
            <person name="Thoren M.H."/>
            <person name="Johannesson H."/>
        </authorList>
    </citation>
    <scope>NUCLEOTIDE SEQUENCE</scope>
    <source>
        <strain evidence="3">CBS 103.79</strain>
    </source>
</reference>
<dbReference type="SUPFAM" id="SSF54719">
    <property type="entry name" value="Fe,Mn superoxide dismutase (SOD), C-terminal domain"/>
    <property type="match status" value="1"/>
</dbReference>
<sequence length="319" mass="34891">MLRPRLIRAPLRPRLNSTPAQSPLLSLACQKRSKHTVPPLDYNLHNECATKGIGTFLSANAFNISWAQYQTHVLQRLNALTYETEWALKQPKDILLGTARSAEDASVFNYASMAHNNHFFFKHLSPTSVEIPENLRANLEQSFGTMETLRKEMTITAASMFGPGFVWLVKTSHPGLAVGFKVLATYGAGSPYPGAHWRQQGTDMNTAAGTRTHDGIAAGKDYLAHSAYGAGKLDNGIAAKVAYAPGGTDLQPVLCLNTWEHVWLWDYGFGVGHDGGGKLAYAEKWWEMINWELVHKEANIQRRDMVAGGGTAPAATAAA</sequence>
<dbReference type="GO" id="GO:0004784">
    <property type="term" value="F:superoxide dismutase activity"/>
    <property type="evidence" value="ECO:0007669"/>
    <property type="project" value="InterPro"/>
</dbReference>
<dbReference type="Proteomes" id="UP001303889">
    <property type="component" value="Unassembled WGS sequence"/>
</dbReference>
<name>A0AAN6MPS5_9PEZI</name>
<dbReference type="InterPro" id="IPR036314">
    <property type="entry name" value="SOD_C_sf"/>
</dbReference>
<feature type="domain" description="Manganese/iron superoxide dismutase C-terminal" evidence="2">
    <location>
        <begin position="134"/>
        <end position="175"/>
    </location>
</feature>
<evidence type="ECO:0000313" key="3">
    <source>
        <dbReference type="EMBL" id="KAK3904837.1"/>
    </source>
</evidence>
<gene>
    <name evidence="3" type="ORF">C8A05DRAFT_42134</name>
</gene>
<accession>A0AAN6MPS5</accession>
<dbReference type="InterPro" id="IPR036324">
    <property type="entry name" value="Mn/Fe_SOD_N_sf"/>
</dbReference>
<dbReference type="SUPFAM" id="SSF46609">
    <property type="entry name" value="Fe,Mn superoxide dismutase (SOD), N-terminal domain"/>
    <property type="match status" value="1"/>
</dbReference>
<evidence type="ECO:0000256" key="1">
    <source>
        <dbReference type="ARBA" id="ARBA00037226"/>
    </source>
</evidence>
<comment type="caution">
    <text evidence="3">The sequence shown here is derived from an EMBL/GenBank/DDBJ whole genome shotgun (WGS) entry which is preliminary data.</text>
</comment>
<protein>
    <submittedName>
        <fullName evidence="3">Manganese/iron superoxide dismutase</fullName>
    </submittedName>
</protein>
<reference evidence="3" key="1">
    <citation type="journal article" date="2023" name="Mol. Phylogenet. Evol.">
        <title>Genome-scale phylogeny and comparative genomics of the fungal order Sordariales.</title>
        <authorList>
            <person name="Hensen N."/>
            <person name="Bonometti L."/>
            <person name="Westerberg I."/>
            <person name="Brannstrom I.O."/>
            <person name="Guillou S."/>
            <person name="Cros-Aarteil S."/>
            <person name="Calhoun S."/>
            <person name="Haridas S."/>
            <person name="Kuo A."/>
            <person name="Mondo S."/>
            <person name="Pangilinan J."/>
            <person name="Riley R."/>
            <person name="LaButti K."/>
            <person name="Andreopoulos B."/>
            <person name="Lipzen A."/>
            <person name="Chen C."/>
            <person name="Yan M."/>
            <person name="Daum C."/>
            <person name="Ng V."/>
            <person name="Clum A."/>
            <person name="Steindorff A."/>
            <person name="Ohm R.A."/>
            <person name="Martin F."/>
            <person name="Silar P."/>
            <person name="Natvig D.O."/>
            <person name="Lalanne C."/>
            <person name="Gautier V."/>
            <person name="Ament-Velasquez S.L."/>
            <person name="Kruys A."/>
            <person name="Hutchinson M.I."/>
            <person name="Powell A.J."/>
            <person name="Barry K."/>
            <person name="Miller A.N."/>
            <person name="Grigoriev I.V."/>
            <person name="Debuchy R."/>
            <person name="Gladieux P."/>
            <person name="Hiltunen Thoren M."/>
            <person name="Johannesson H."/>
        </authorList>
    </citation>
    <scope>NUCLEOTIDE SEQUENCE</scope>
    <source>
        <strain evidence="3">CBS 103.79</strain>
    </source>
</reference>
<dbReference type="EMBL" id="MU855381">
    <property type="protein sequence ID" value="KAK3904837.1"/>
    <property type="molecule type" value="Genomic_DNA"/>
</dbReference>
<dbReference type="PROSITE" id="PS51257">
    <property type="entry name" value="PROKAR_LIPOPROTEIN"/>
    <property type="match status" value="1"/>
</dbReference>
<dbReference type="PANTHER" id="PTHR43595:SF2">
    <property type="entry name" value="SMALL RIBOSOMAL SUBUNIT PROTEIN MS42"/>
    <property type="match status" value="1"/>
</dbReference>
<dbReference type="AlphaFoldDB" id="A0AAN6MPS5"/>
<feature type="domain" description="Manganese/iron superoxide dismutase C-terminal" evidence="2">
    <location>
        <begin position="250"/>
        <end position="296"/>
    </location>
</feature>
<keyword evidence="4" id="KW-1185">Reference proteome</keyword>
<comment type="function">
    <text evidence="1">Component of the mitochondrial ribosome (mitoribosome), a dedicated translation machinery responsible for the synthesis of mitochondrial genome-encoded proteins, including at least some of the essential transmembrane subunits of the mitochondrial respiratory chain. The mitoribosomes are attached to the mitochondrial inner membrane and translation products are cotranslationally integrated into the membrane.</text>
</comment>
<dbReference type="PANTHER" id="PTHR43595">
    <property type="entry name" value="37S RIBOSOMAL PROTEIN S26, MITOCHONDRIAL"/>
    <property type="match status" value="1"/>
</dbReference>
<dbReference type="GO" id="GO:0046872">
    <property type="term" value="F:metal ion binding"/>
    <property type="evidence" value="ECO:0007669"/>
    <property type="project" value="InterPro"/>
</dbReference>
<evidence type="ECO:0000259" key="2">
    <source>
        <dbReference type="Pfam" id="PF02777"/>
    </source>
</evidence>
<dbReference type="GO" id="GO:0005737">
    <property type="term" value="C:cytoplasm"/>
    <property type="evidence" value="ECO:0007669"/>
    <property type="project" value="TreeGrafter"/>
</dbReference>
<dbReference type="Gene3D" id="3.55.40.20">
    <property type="entry name" value="Iron/manganese superoxide dismutase, C-terminal domain"/>
    <property type="match status" value="1"/>
</dbReference>
<organism evidence="3 4">
    <name type="scientific">Staphylotrichum tortipilum</name>
    <dbReference type="NCBI Taxonomy" id="2831512"/>
    <lineage>
        <taxon>Eukaryota</taxon>
        <taxon>Fungi</taxon>
        <taxon>Dikarya</taxon>
        <taxon>Ascomycota</taxon>
        <taxon>Pezizomycotina</taxon>
        <taxon>Sordariomycetes</taxon>
        <taxon>Sordariomycetidae</taxon>
        <taxon>Sordariales</taxon>
        <taxon>Chaetomiaceae</taxon>
        <taxon>Staphylotrichum</taxon>
    </lineage>
</organism>
<dbReference type="InterPro" id="IPR019832">
    <property type="entry name" value="Mn/Fe_SOD_C"/>
</dbReference>
<proteinExistence type="predicted"/>
<dbReference type="Pfam" id="PF02777">
    <property type="entry name" value="Sod_Fe_C"/>
    <property type="match status" value="2"/>
</dbReference>